<dbReference type="Pfam" id="PF02225">
    <property type="entry name" value="PA"/>
    <property type="match status" value="1"/>
</dbReference>
<dbReference type="InterPro" id="IPR003137">
    <property type="entry name" value="PA_domain"/>
</dbReference>
<dbReference type="PANTHER" id="PTHR22765:SF416">
    <property type="entry name" value="E3 UBIQUITIN-PROTEIN LIGASE GODZILLA"/>
    <property type="match status" value="1"/>
</dbReference>
<dbReference type="PROSITE" id="PS50089">
    <property type="entry name" value="ZF_RING_2"/>
    <property type="match status" value="1"/>
</dbReference>
<feature type="transmembrane region" description="Helical" evidence="7">
    <location>
        <begin position="223"/>
        <end position="248"/>
    </location>
</feature>
<dbReference type="Proteomes" id="UP001497383">
    <property type="component" value="Chromosome 2"/>
</dbReference>
<dbReference type="PANTHER" id="PTHR22765">
    <property type="entry name" value="RING FINGER AND PROTEASE ASSOCIATED DOMAIN-CONTAINING"/>
    <property type="match status" value="1"/>
</dbReference>
<evidence type="ECO:0000256" key="8">
    <source>
        <dbReference type="SAM" id="SignalP"/>
    </source>
</evidence>
<keyword evidence="5" id="KW-0862">Zinc</keyword>
<keyword evidence="3 7" id="KW-1133">Transmembrane helix</keyword>
<evidence type="ECO:0000256" key="3">
    <source>
        <dbReference type="ARBA" id="ARBA00022989"/>
    </source>
</evidence>
<feature type="signal peptide" evidence="8">
    <location>
        <begin position="1"/>
        <end position="20"/>
    </location>
</feature>
<feature type="region of interest" description="Disordered" evidence="6">
    <location>
        <begin position="431"/>
        <end position="464"/>
    </location>
</feature>
<evidence type="ECO:0000256" key="4">
    <source>
        <dbReference type="ARBA" id="ARBA00023136"/>
    </source>
</evidence>
<accession>A0ABP0ZKK1</accession>
<evidence type="ECO:0000256" key="6">
    <source>
        <dbReference type="SAM" id="MobiDB-lite"/>
    </source>
</evidence>
<name>A0ABP0ZKK1_9ASCO</name>
<proteinExistence type="predicted"/>
<dbReference type="InterPro" id="IPR051826">
    <property type="entry name" value="E3_ubiquitin-ligase_domain"/>
</dbReference>
<organism evidence="10 11">
    <name type="scientific">Lodderomyces beijingensis</name>
    <dbReference type="NCBI Taxonomy" id="1775926"/>
    <lineage>
        <taxon>Eukaryota</taxon>
        <taxon>Fungi</taxon>
        <taxon>Dikarya</taxon>
        <taxon>Ascomycota</taxon>
        <taxon>Saccharomycotina</taxon>
        <taxon>Pichiomycetes</taxon>
        <taxon>Debaryomycetaceae</taxon>
        <taxon>Candida/Lodderomyces clade</taxon>
        <taxon>Lodderomyces</taxon>
    </lineage>
</organism>
<evidence type="ECO:0000256" key="7">
    <source>
        <dbReference type="SAM" id="Phobius"/>
    </source>
</evidence>
<evidence type="ECO:0000259" key="9">
    <source>
        <dbReference type="PROSITE" id="PS50089"/>
    </source>
</evidence>
<feature type="region of interest" description="Disordered" evidence="6">
    <location>
        <begin position="323"/>
        <end position="342"/>
    </location>
</feature>
<keyword evidence="4 7" id="KW-0472">Membrane</keyword>
<dbReference type="SUPFAM" id="SSF57850">
    <property type="entry name" value="RING/U-box"/>
    <property type="match status" value="1"/>
</dbReference>
<dbReference type="RefSeq" id="XP_066828573.1">
    <property type="nucleotide sequence ID" value="XM_066971545.1"/>
</dbReference>
<feature type="chain" id="PRO_5047123028" description="RING-type domain-containing protein" evidence="8">
    <location>
        <begin position="21"/>
        <end position="503"/>
    </location>
</feature>
<sequence length="503" mass="56060">MRTLVISFLVLATIFVTTRSLYNPQQLDLKSAAFLVKNSIKELRQSWHKGASGESVLDLNSEYSINSVMNSFFPIDSMIEFNTTQPGENATLHQLFGRYASFSSILGDELTSKYLVLPHNACADVGEGEETESYKDKVLVVLRGGCTFVDKVTRLLEWEPSTIIIANDEPYRGLITMFSNTFNQDGTLETPVMFITNEDYTLLKSFQEDDLTITITTAHLSSWYTIVLSMVFSPPLFIVIFYGIIVCGQRIRKRQINRRNAQMVRDLPVYIYNVNQLVPEQSFAAYLRASGRAESSPSDCANGESLLASRSCSYSMGSASSADGTITGAPPPPPPPDVKKKSNYSTLKSPDGFFTSYKCSICLEKYIPLKSRVLVLDCKHFFHQKCLSTWLINFKRSCPLCNSTLQKSKLLAGQTNYGATWDLEQGVEAEAATPDIGSDVRETTNSREQEESSSSCTQEVATRPTSRPFLITRPSALLSRYNVESEFDRDDLSTSIDSGNNTN</sequence>
<evidence type="ECO:0000313" key="11">
    <source>
        <dbReference type="Proteomes" id="UP001497383"/>
    </source>
</evidence>
<protein>
    <recommendedName>
        <fullName evidence="9">RING-type domain-containing protein</fullName>
    </recommendedName>
</protein>
<evidence type="ECO:0000256" key="1">
    <source>
        <dbReference type="ARBA" id="ARBA00004370"/>
    </source>
</evidence>
<keyword evidence="5" id="KW-0479">Metal-binding</keyword>
<feature type="domain" description="RING-type" evidence="9">
    <location>
        <begin position="359"/>
        <end position="402"/>
    </location>
</feature>
<gene>
    <name evidence="10" type="ORF">LODBEIA_P16350</name>
</gene>
<keyword evidence="5" id="KW-0863">Zinc-finger</keyword>
<evidence type="ECO:0000256" key="2">
    <source>
        <dbReference type="ARBA" id="ARBA00022692"/>
    </source>
</evidence>
<dbReference type="Pfam" id="PF13639">
    <property type="entry name" value="zf-RING_2"/>
    <property type="match status" value="1"/>
</dbReference>
<evidence type="ECO:0000256" key="5">
    <source>
        <dbReference type="PROSITE-ProRule" id="PRU00175"/>
    </source>
</evidence>
<dbReference type="EMBL" id="OZ022406">
    <property type="protein sequence ID" value="CAK9437257.1"/>
    <property type="molecule type" value="Genomic_DNA"/>
</dbReference>
<dbReference type="SMART" id="SM00184">
    <property type="entry name" value="RING"/>
    <property type="match status" value="1"/>
</dbReference>
<keyword evidence="8" id="KW-0732">Signal</keyword>
<comment type="subcellular location">
    <subcellularLocation>
        <location evidence="1">Membrane</location>
    </subcellularLocation>
</comment>
<dbReference type="Gene3D" id="3.30.40.10">
    <property type="entry name" value="Zinc/RING finger domain, C3HC4 (zinc finger)"/>
    <property type="match status" value="1"/>
</dbReference>
<reference evidence="10 11" key="1">
    <citation type="submission" date="2024-03" db="EMBL/GenBank/DDBJ databases">
        <authorList>
            <person name="Brejova B."/>
        </authorList>
    </citation>
    <scope>NUCLEOTIDE SEQUENCE [LARGE SCALE GENOMIC DNA]</scope>
    <source>
        <strain evidence="10 11">CBS 14171</strain>
    </source>
</reference>
<dbReference type="GeneID" id="92206831"/>
<keyword evidence="2 7" id="KW-0812">Transmembrane</keyword>
<keyword evidence="11" id="KW-1185">Reference proteome</keyword>
<evidence type="ECO:0000313" key="10">
    <source>
        <dbReference type="EMBL" id="CAK9437257.1"/>
    </source>
</evidence>
<dbReference type="InterPro" id="IPR001841">
    <property type="entry name" value="Znf_RING"/>
</dbReference>
<dbReference type="InterPro" id="IPR013083">
    <property type="entry name" value="Znf_RING/FYVE/PHD"/>
</dbReference>
<feature type="compositionally biased region" description="Basic and acidic residues" evidence="6">
    <location>
        <begin position="438"/>
        <end position="450"/>
    </location>
</feature>
<dbReference type="Gene3D" id="3.50.30.30">
    <property type="match status" value="1"/>
</dbReference>